<accession>A0ABR3MKG9</accession>
<feature type="region of interest" description="Disordered" evidence="1">
    <location>
        <begin position="1"/>
        <end position="34"/>
    </location>
</feature>
<gene>
    <name evidence="2" type="ORF">QQF64_003178</name>
</gene>
<proteinExistence type="predicted"/>
<keyword evidence="3" id="KW-1185">Reference proteome</keyword>
<reference evidence="2 3" key="1">
    <citation type="submission" date="2023-09" db="EMBL/GenBank/DDBJ databases">
        <authorList>
            <person name="Wang M."/>
        </authorList>
    </citation>
    <scope>NUCLEOTIDE SEQUENCE [LARGE SCALE GENOMIC DNA]</scope>
    <source>
        <strain evidence="2">GT-2023</strain>
        <tissue evidence="2">Liver</tissue>
    </source>
</reference>
<evidence type="ECO:0000256" key="1">
    <source>
        <dbReference type="SAM" id="MobiDB-lite"/>
    </source>
</evidence>
<sequence length="87" mass="9697">MRTSGQQYRPLSRRKPTSLVQARGAPDDLRRPVPIWSSGQDSWFSPRRPGFDSRYGKAGSSLLPASNGPHVFLRRKPFLASSRAAES</sequence>
<evidence type="ECO:0000313" key="3">
    <source>
        <dbReference type="Proteomes" id="UP001558613"/>
    </source>
</evidence>
<protein>
    <submittedName>
        <fullName evidence="2">Uncharacterized protein</fullName>
    </submittedName>
</protein>
<evidence type="ECO:0000313" key="2">
    <source>
        <dbReference type="EMBL" id="KAL1265151.1"/>
    </source>
</evidence>
<organism evidence="2 3">
    <name type="scientific">Cirrhinus molitorella</name>
    <name type="common">mud carp</name>
    <dbReference type="NCBI Taxonomy" id="172907"/>
    <lineage>
        <taxon>Eukaryota</taxon>
        <taxon>Metazoa</taxon>
        <taxon>Chordata</taxon>
        <taxon>Craniata</taxon>
        <taxon>Vertebrata</taxon>
        <taxon>Euteleostomi</taxon>
        <taxon>Actinopterygii</taxon>
        <taxon>Neopterygii</taxon>
        <taxon>Teleostei</taxon>
        <taxon>Ostariophysi</taxon>
        <taxon>Cypriniformes</taxon>
        <taxon>Cyprinidae</taxon>
        <taxon>Labeoninae</taxon>
        <taxon>Labeonini</taxon>
        <taxon>Cirrhinus</taxon>
    </lineage>
</organism>
<comment type="caution">
    <text evidence="2">The sequence shown here is derived from an EMBL/GenBank/DDBJ whole genome shotgun (WGS) entry which is preliminary data.</text>
</comment>
<dbReference type="EMBL" id="JAYMGO010000011">
    <property type="protein sequence ID" value="KAL1265151.1"/>
    <property type="molecule type" value="Genomic_DNA"/>
</dbReference>
<dbReference type="Proteomes" id="UP001558613">
    <property type="component" value="Unassembled WGS sequence"/>
</dbReference>
<name>A0ABR3MKG9_9TELE</name>